<organism evidence="9 10">
    <name type="scientific">Kosmotoga pacifica</name>
    <dbReference type="NCBI Taxonomy" id="1330330"/>
    <lineage>
        <taxon>Bacteria</taxon>
        <taxon>Thermotogati</taxon>
        <taxon>Thermotogota</taxon>
        <taxon>Thermotogae</taxon>
        <taxon>Kosmotogales</taxon>
        <taxon>Kosmotogaceae</taxon>
        <taxon>Kosmotoga</taxon>
    </lineage>
</organism>
<dbReference type="PROSITE" id="PS00680">
    <property type="entry name" value="MAP_1"/>
    <property type="match status" value="1"/>
</dbReference>
<keyword evidence="2 6" id="KW-0031">Aminopeptidase</keyword>
<feature type="binding site" evidence="6">
    <location>
        <position position="177"/>
    </location>
    <ligand>
        <name>substrate</name>
    </ligand>
</feature>
<comment type="cofactor">
    <cofactor evidence="6">
        <name>Co(2+)</name>
        <dbReference type="ChEBI" id="CHEBI:48828"/>
    </cofactor>
    <cofactor evidence="6">
        <name>Zn(2+)</name>
        <dbReference type="ChEBI" id="CHEBI:29105"/>
    </cofactor>
    <cofactor evidence="6">
        <name>Mn(2+)</name>
        <dbReference type="ChEBI" id="CHEBI:29035"/>
    </cofactor>
    <cofactor evidence="6">
        <name>Fe(2+)</name>
        <dbReference type="ChEBI" id="CHEBI:29033"/>
    </cofactor>
    <text evidence="6">Binds 2 divalent metal cations per subunit. Has a high-affinity and a low affinity metal-binding site. The true nature of the physiological cofactor is under debate. The enzyme is active with cobalt, zinc, manganese or divalent iron ions. Most likely, methionine aminopeptidases function as mononuclear Fe(2+)-metalloproteases under physiological conditions, and the catalytically relevant metal-binding site has been assigned to the histidine-containing high-affinity site.</text>
</comment>
<feature type="binding site" evidence="6">
    <location>
        <position position="106"/>
    </location>
    <ligand>
        <name>a divalent metal cation</name>
        <dbReference type="ChEBI" id="CHEBI:60240"/>
        <label>2</label>
        <note>catalytic</note>
    </ligand>
</feature>
<evidence type="ECO:0000313" key="9">
    <source>
        <dbReference type="EMBL" id="AKI97907.1"/>
    </source>
</evidence>
<proteinExistence type="inferred from homology"/>
<dbReference type="InterPro" id="IPR000994">
    <property type="entry name" value="Pept_M24"/>
</dbReference>
<dbReference type="HAMAP" id="MF_01974">
    <property type="entry name" value="MetAP_1"/>
    <property type="match status" value="1"/>
</dbReference>
<comment type="catalytic activity">
    <reaction evidence="6 7">
        <text>Release of N-terminal amino acids, preferentially methionine, from peptides and arylamides.</text>
        <dbReference type="EC" id="3.4.11.18"/>
    </reaction>
</comment>
<dbReference type="GO" id="GO:0006508">
    <property type="term" value="P:proteolysis"/>
    <property type="evidence" value="ECO:0007669"/>
    <property type="project" value="UniProtKB-KW"/>
</dbReference>
<dbReference type="PANTHER" id="PTHR43330:SF27">
    <property type="entry name" value="METHIONINE AMINOPEPTIDASE"/>
    <property type="match status" value="1"/>
</dbReference>
<evidence type="ECO:0000256" key="6">
    <source>
        <dbReference type="HAMAP-Rule" id="MF_01974"/>
    </source>
</evidence>
<feature type="binding site" evidence="6">
    <location>
        <position position="234"/>
    </location>
    <ligand>
        <name>a divalent metal cation</name>
        <dbReference type="ChEBI" id="CHEBI:60240"/>
        <label>1</label>
    </ligand>
</feature>
<dbReference type="PANTHER" id="PTHR43330">
    <property type="entry name" value="METHIONINE AMINOPEPTIDASE"/>
    <property type="match status" value="1"/>
</dbReference>
<dbReference type="InterPro" id="IPR036005">
    <property type="entry name" value="Creatinase/aminopeptidase-like"/>
</dbReference>
<dbReference type="InterPro" id="IPR001714">
    <property type="entry name" value="Pept_M24_MAP"/>
</dbReference>
<feature type="domain" description="Peptidase M24" evidence="8">
    <location>
        <begin position="12"/>
        <end position="241"/>
    </location>
</feature>
<dbReference type="GO" id="GO:0005829">
    <property type="term" value="C:cytosol"/>
    <property type="evidence" value="ECO:0007669"/>
    <property type="project" value="TreeGrafter"/>
</dbReference>
<dbReference type="GO" id="GO:0004239">
    <property type="term" value="F:initiator methionyl aminopeptidase activity"/>
    <property type="evidence" value="ECO:0007669"/>
    <property type="project" value="UniProtKB-UniRule"/>
</dbReference>
<feature type="binding site" evidence="6">
    <location>
        <position position="77"/>
    </location>
    <ligand>
        <name>substrate</name>
    </ligand>
</feature>
<dbReference type="EC" id="3.4.11.18" evidence="6 7"/>
<keyword evidence="4 6" id="KW-0479">Metal-binding</keyword>
<dbReference type="Proteomes" id="UP000035159">
    <property type="component" value="Chromosome"/>
</dbReference>
<evidence type="ECO:0000256" key="2">
    <source>
        <dbReference type="ARBA" id="ARBA00022438"/>
    </source>
</evidence>
<evidence type="ECO:0000256" key="3">
    <source>
        <dbReference type="ARBA" id="ARBA00022670"/>
    </source>
</evidence>
<dbReference type="OrthoDB" id="9802055at2"/>
<dbReference type="STRING" id="1330330.IX53_08850"/>
<dbReference type="SUPFAM" id="SSF55920">
    <property type="entry name" value="Creatinase/aminopeptidase"/>
    <property type="match status" value="1"/>
</dbReference>
<evidence type="ECO:0000259" key="8">
    <source>
        <dbReference type="Pfam" id="PF00557"/>
    </source>
</evidence>
<dbReference type="Pfam" id="PF00557">
    <property type="entry name" value="Peptidase_M24"/>
    <property type="match status" value="1"/>
</dbReference>
<dbReference type="RefSeq" id="WP_047755042.1">
    <property type="nucleotide sequence ID" value="NZ_CAJUHA010000005.1"/>
</dbReference>
<comment type="function">
    <text evidence="1 6">Removes the N-terminal methionine from nascent proteins. The N-terminal methionine is often cleaved when the second residue in the primary sequence is small and uncharged (Met-Ala-, Cys, Gly, Pro, Ser, Thr, or Val). Requires deformylation of the N(alpha)-formylated initiator methionine before it can be hydrolyzed.</text>
</comment>
<dbReference type="NCBIfam" id="TIGR00500">
    <property type="entry name" value="met_pdase_I"/>
    <property type="match status" value="1"/>
</dbReference>
<feature type="binding site" evidence="6">
    <location>
        <position position="234"/>
    </location>
    <ligand>
        <name>a divalent metal cation</name>
        <dbReference type="ChEBI" id="CHEBI:60240"/>
        <label>2</label>
        <note>catalytic</note>
    </ligand>
</feature>
<feature type="binding site" evidence="6">
    <location>
        <position position="203"/>
    </location>
    <ligand>
        <name>a divalent metal cation</name>
        <dbReference type="ChEBI" id="CHEBI:60240"/>
        <label>2</label>
        <note>catalytic</note>
    </ligand>
</feature>
<dbReference type="PATRIC" id="fig|1330330.3.peg.1800"/>
<protein>
    <recommendedName>
        <fullName evidence="6 7">Methionine aminopeptidase</fullName>
        <shortName evidence="6">MAP</shortName>
        <shortName evidence="6">MetAP</shortName>
        <ecNumber evidence="6 7">3.4.11.18</ecNumber>
    </recommendedName>
    <alternativeName>
        <fullName evidence="6">Peptidase M</fullName>
    </alternativeName>
</protein>
<gene>
    <name evidence="6" type="primary">map</name>
    <name evidence="9" type="ORF">IX53_08850</name>
</gene>
<dbReference type="Gene3D" id="3.90.230.10">
    <property type="entry name" value="Creatinase/methionine aminopeptidase superfamily"/>
    <property type="match status" value="1"/>
</dbReference>
<keyword evidence="5 6" id="KW-0378">Hydrolase</keyword>
<feature type="binding site" evidence="6">
    <location>
        <position position="106"/>
    </location>
    <ligand>
        <name>a divalent metal cation</name>
        <dbReference type="ChEBI" id="CHEBI:60240"/>
        <label>1</label>
    </ligand>
</feature>
<reference evidence="9 10" key="1">
    <citation type="submission" date="2015-04" db="EMBL/GenBank/DDBJ databases">
        <title>Complete Genome Sequence of Kosmotoga pacifica SLHLJ1.</title>
        <authorList>
            <person name="Jiang L.J."/>
            <person name="Shao Z.Z."/>
            <person name="Jebbar M."/>
        </authorList>
    </citation>
    <scope>NUCLEOTIDE SEQUENCE [LARGE SCALE GENOMIC DNA]</scope>
    <source>
        <strain evidence="9 10">SLHLJ1</strain>
    </source>
</reference>
<feature type="binding site" evidence="6">
    <location>
        <position position="170"/>
    </location>
    <ligand>
        <name>a divalent metal cation</name>
        <dbReference type="ChEBI" id="CHEBI:60240"/>
        <label>2</label>
        <note>catalytic</note>
    </ligand>
</feature>
<dbReference type="EMBL" id="CP011232">
    <property type="protein sequence ID" value="AKI97907.1"/>
    <property type="molecule type" value="Genomic_DNA"/>
</dbReference>
<keyword evidence="10" id="KW-1185">Reference proteome</keyword>
<keyword evidence="3 6" id="KW-0645">Protease</keyword>
<feature type="binding site" evidence="6">
    <location>
        <position position="95"/>
    </location>
    <ligand>
        <name>a divalent metal cation</name>
        <dbReference type="ChEBI" id="CHEBI:60240"/>
        <label>1</label>
    </ligand>
</feature>
<name>A0A0G2Z8K8_9BACT</name>
<accession>A0A0G2Z8K8</accession>
<comment type="subunit">
    <text evidence="6">Monomer.</text>
</comment>
<sequence length="250" mass="27415">MIRLKSREEISKIEFAAKIVAEVLEIVGEHITSGVAAYDLEKIATEYILKRNAIPAFKGYNGYPYALCVSVNSEIIHGFPLKEKILEKGDLVSVDCGVLKDGYFGDAAKTFVVDAYTSDEDKKLVEATKESLKFAIEVAYPGNHIGDIGYTVQNFIETAGFSVIRDYVGHGVGKMLHEDPQVPNYGVKGTGLILRPGMTLAIEPMVSQGSYETMVLPDGWTVVTKDGTKAAHFEHTIVIEEKGPRVLSRL</sequence>
<dbReference type="PRINTS" id="PR00599">
    <property type="entry name" value="MAPEPTIDASE"/>
</dbReference>
<dbReference type="CDD" id="cd01086">
    <property type="entry name" value="MetAP1"/>
    <property type="match status" value="1"/>
</dbReference>
<dbReference type="GO" id="GO:0070006">
    <property type="term" value="F:metalloaminopeptidase activity"/>
    <property type="evidence" value="ECO:0007669"/>
    <property type="project" value="UniProtKB-UniRule"/>
</dbReference>
<evidence type="ECO:0000256" key="4">
    <source>
        <dbReference type="ARBA" id="ARBA00022723"/>
    </source>
</evidence>
<evidence type="ECO:0000256" key="5">
    <source>
        <dbReference type="ARBA" id="ARBA00022801"/>
    </source>
</evidence>
<comment type="similarity">
    <text evidence="6">Belongs to the peptidase M24A family. Methionine aminopeptidase type 1 subfamily.</text>
</comment>
<dbReference type="GO" id="GO:0046872">
    <property type="term" value="F:metal ion binding"/>
    <property type="evidence" value="ECO:0007669"/>
    <property type="project" value="UniProtKB-UniRule"/>
</dbReference>
<dbReference type="AlphaFoldDB" id="A0A0G2Z8K8"/>
<dbReference type="InterPro" id="IPR002467">
    <property type="entry name" value="Pept_M24A_MAP1"/>
</dbReference>
<evidence type="ECO:0000256" key="1">
    <source>
        <dbReference type="ARBA" id="ARBA00002521"/>
    </source>
</evidence>
<evidence type="ECO:0000256" key="7">
    <source>
        <dbReference type="RuleBase" id="RU003653"/>
    </source>
</evidence>
<dbReference type="KEGG" id="kpf:IX53_08850"/>
<evidence type="ECO:0000313" key="10">
    <source>
        <dbReference type="Proteomes" id="UP000035159"/>
    </source>
</evidence>